<evidence type="ECO:0000256" key="1">
    <source>
        <dbReference type="SAM" id="Coils"/>
    </source>
</evidence>
<keyword evidence="3" id="KW-1185">Reference proteome</keyword>
<dbReference type="OrthoDB" id="10021352at2"/>
<dbReference type="RefSeq" id="WP_125319857.1">
    <property type="nucleotide sequence ID" value="NZ_AP024890.1"/>
</dbReference>
<sequence length="483" mass="55213">MTAIKISSPIIPGAALKPEIVKINFNKSVSGVKHRNDKRDEHNIGHLNVLKNGAQVSMPGDFKSGTRDKNGPQAPMNSFGKSNNIQNKSLESMYGNLEPVTHDQDSFGFLNPPKGGSPISMYGDPYHSLMDQKKDLKSSYRDAKDKKEESKYLKQLKEVDSKINKSFPHIVKAEKKAEKEAEVSQNKIIQDLLDKAKKSDDLTKKSSEQAKKSKNYQLAKSIILAKQEKLQRLEECRQGLKAQYKDAIGRGGEKRLLQYIDYLDTKIAKAEQKDKKYTKQLHQINQKILANVDLKKVQDEVIKQMEMDKQLPKELLSTHMFDTINDNMALLLKDLREFDMGKKGNGVDKKSLLGQYLDFSINQKVDEINKNIELRYKEKGQTSSFKEIKRNDPALKELVKHQKNDTCQSVLISLITEQVRVKISNDEGRFWEKSEHKLTESLTKLYVDRLMSIAPETFSYNDMLLPNQLDKIVEKITSENLPK</sequence>
<name>A0A3R9L3U5_9VIBR</name>
<keyword evidence="1" id="KW-0175">Coiled coil</keyword>
<proteinExistence type="predicted"/>
<organism evidence="2 3">
    <name type="scientific">Vibrio pectenicida</name>
    <dbReference type="NCBI Taxonomy" id="62763"/>
    <lineage>
        <taxon>Bacteria</taxon>
        <taxon>Pseudomonadati</taxon>
        <taxon>Pseudomonadota</taxon>
        <taxon>Gammaproteobacteria</taxon>
        <taxon>Vibrionales</taxon>
        <taxon>Vibrionaceae</taxon>
        <taxon>Vibrio</taxon>
    </lineage>
</organism>
<evidence type="ECO:0000313" key="3">
    <source>
        <dbReference type="Proteomes" id="UP000269041"/>
    </source>
</evidence>
<dbReference type="Proteomes" id="UP000269041">
    <property type="component" value="Unassembled WGS sequence"/>
</dbReference>
<gene>
    <name evidence="2" type="ORF">EJA03_03470</name>
</gene>
<dbReference type="EMBL" id="RSFA01000009">
    <property type="protein sequence ID" value="RSD32426.1"/>
    <property type="molecule type" value="Genomic_DNA"/>
</dbReference>
<reference evidence="2 3" key="1">
    <citation type="submission" date="2018-12" db="EMBL/GenBank/DDBJ databases">
        <title>Genomic taxonomy of the Vibrionaceae family.</title>
        <authorList>
            <person name="Gomez-Gil B."/>
            <person name="Enciso-Ibarra K."/>
        </authorList>
    </citation>
    <scope>NUCLEOTIDE SEQUENCE [LARGE SCALE GENOMIC DNA]</scope>
    <source>
        <strain evidence="2 3">CAIM 594</strain>
    </source>
</reference>
<evidence type="ECO:0000313" key="2">
    <source>
        <dbReference type="EMBL" id="RSD32426.1"/>
    </source>
</evidence>
<feature type="coiled-coil region" evidence="1">
    <location>
        <begin position="223"/>
        <end position="287"/>
    </location>
</feature>
<accession>A0A3R9L3U5</accession>
<dbReference type="AlphaFoldDB" id="A0A3R9L3U5"/>
<protein>
    <submittedName>
        <fullName evidence="2">Uncharacterized protein</fullName>
    </submittedName>
</protein>
<comment type="caution">
    <text evidence="2">The sequence shown here is derived from an EMBL/GenBank/DDBJ whole genome shotgun (WGS) entry which is preliminary data.</text>
</comment>